<keyword evidence="6 9" id="KW-0812">Transmembrane</keyword>
<keyword evidence="12" id="KW-0614">Plasmid</keyword>
<evidence type="ECO:0000259" key="11">
    <source>
        <dbReference type="Pfam" id="PF26002"/>
    </source>
</evidence>
<keyword evidence="7 9" id="KW-1133">Transmembrane helix</keyword>
<geneLocation type="plasmid" evidence="12">
    <name>unnamed2</name>
</geneLocation>
<dbReference type="PANTHER" id="PTHR30386">
    <property type="entry name" value="MEMBRANE FUSION SUBUNIT OF EMRAB-TOLC MULTIDRUG EFFLUX PUMP"/>
    <property type="match status" value="1"/>
</dbReference>
<dbReference type="Pfam" id="PF25994">
    <property type="entry name" value="HH_AprE"/>
    <property type="match status" value="1"/>
</dbReference>
<evidence type="ECO:0000256" key="5">
    <source>
        <dbReference type="ARBA" id="ARBA00022519"/>
    </source>
</evidence>
<sequence length="449" mass="49132">MSGVTRLDPIAHRSKPDNVQTLTRSLRRHLIAGVAAIALLFGGVGGWAGTTELSGAVIASGRLVVEGSVKKVQHQVGGIVAELLVREGQVVEAGEVVVRLDATVTRSNLAAVATSLNQLHARKARLKTELDGLLHVETPLALHQRLSPEQAEAAMATERRLFRDRTAARDGQKARLREQTSQLWEQISGLDVQQRAKTREIALIGKELEGQHRLFDMGLTSMNRVNSLDRDATRLEGERGQLVASIAATKGRIAEIELQLLQVDQTMRADVATELRDVETKESELVEQEVAALDQLKHIEVKAPIAGTVHQLSVHTIGGVVTPAETLMEIVPRESLLTVEARIHPQDIDQVAPGQSASLKFTAFNRNTTPDLKGSVLRVAADLETDDRTGISFYRASISIPAFELALIHDLKLLPGMPVEAFVRTDDRTVVSYLIKPIRDHAARVFRHD</sequence>
<evidence type="ECO:0000256" key="7">
    <source>
        <dbReference type="ARBA" id="ARBA00022989"/>
    </source>
</evidence>
<feature type="transmembrane region" description="Helical" evidence="9">
    <location>
        <begin position="30"/>
        <end position="49"/>
    </location>
</feature>
<evidence type="ECO:0000313" key="13">
    <source>
        <dbReference type="Proteomes" id="UP000183050"/>
    </source>
</evidence>
<reference evidence="12 13" key="1">
    <citation type="submission" date="2016-11" db="EMBL/GenBank/DDBJ databases">
        <title>Rhizobium leguminosarum bv. viciae strain Vaf12 isolated from Vavilovia formosa root nodules from Russia, Dagestan.</title>
        <authorList>
            <person name="Kimeklis A."/>
        </authorList>
    </citation>
    <scope>NUCLEOTIDE SEQUENCE [LARGE SCALE GENOMIC DNA]</scope>
    <source>
        <strain evidence="12 13">Vaf-108</strain>
        <plasmid evidence="13">Plasmid unnamed2</plasmid>
    </source>
</reference>
<keyword evidence="3 9" id="KW-0813">Transport</keyword>
<dbReference type="AlphaFoldDB" id="A0A1L3ZLK0"/>
<feature type="domain" description="AprE-like long alpha-helical hairpin" evidence="10">
    <location>
        <begin position="106"/>
        <end position="295"/>
    </location>
</feature>
<evidence type="ECO:0000256" key="1">
    <source>
        <dbReference type="ARBA" id="ARBA00004377"/>
    </source>
</evidence>
<evidence type="ECO:0000256" key="2">
    <source>
        <dbReference type="ARBA" id="ARBA00009477"/>
    </source>
</evidence>
<evidence type="ECO:0000256" key="3">
    <source>
        <dbReference type="ARBA" id="ARBA00022448"/>
    </source>
</evidence>
<name>A0A1L3ZLK0_RHILE</name>
<dbReference type="SUPFAM" id="SSF111369">
    <property type="entry name" value="HlyD-like secretion proteins"/>
    <property type="match status" value="1"/>
</dbReference>
<keyword evidence="8 9" id="KW-0472">Membrane</keyword>
<accession>A0A1L3ZLK0</accession>
<evidence type="ECO:0000256" key="6">
    <source>
        <dbReference type="ARBA" id="ARBA00022692"/>
    </source>
</evidence>
<organism evidence="12 13">
    <name type="scientific">Rhizobium leguminosarum</name>
    <dbReference type="NCBI Taxonomy" id="384"/>
    <lineage>
        <taxon>Bacteria</taxon>
        <taxon>Pseudomonadati</taxon>
        <taxon>Pseudomonadota</taxon>
        <taxon>Alphaproteobacteria</taxon>
        <taxon>Hyphomicrobiales</taxon>
        <taxon>Rhizobiaceae</taxon>
        <taxon>Rhizobium/Agrobacterium group</taxon>
        <taxon>Rhizobium</taxon>
    </lineage>
</organism>
<dbReference type="InterPro" id="IPR058781">
    <property type="entry name" value="HH_AprE-like"/>
</dbReference>
<protein>
    <recommendedName>
        <fullName evidence="9">Membrane fusion protein (MFP) family protein</fullName>
    </recommendedName>
</protein>
<comment type="similarity">
    <text evidence="2 9">Belongs to the membrane fusion protein (MFP) (TC 8.A.1) family.</text>
</comment>
<dbReference type="EMBL" id="CP018230">
    <property type="protein sequence ID" value="API56525.1"/>
    <property type="molecule type" value="Genomic_DNA"/>
</dbReference>
<dbReference type="PANTHER" id="PTHR30386:SF17">
    <property type="entry name" value="ALKALINE PROTEASE SECRETION PROTEIN APRE"/>
    <property type="match status" value="1"/>
</dbReference>
<dbReference type="GO" id="GO:0015031">
    <property type="term" value="P:protein transport"/>
    <property type="evidence" value="ECO:0007669"/>
    <property type="project" value="InterPro"/>
</dbReference>
<evidence type="ECO:0000256" key="8">
    <source>
        <dbReference type="ARBA" id="ARBA00023136"/>
    </source>
</evidence>
<proteinExistence type="inferred from homology"/>
<evidence type="ECO:0000256" key="4">
    <source>
        <dbReference type="ARBA" id="ARBA00022475"/>
    </source>
</evidence>
<dbReference type="RefSeq" id="WP_072642006.1">
    <property type="nucleotide sequence ID" value="NZ_CP018230.1"/>
</dbReference>
<dbReference type="Proteomes" id="UP000183050">
    <property type="component" value="Plasmid unnamed2"/>
</dbReference>
<evidence type="ECO:0000259" key="10">
    <source>
        <dbReference type="Pfam" id="PF25994"/>
    </source>
</evidence>
<keyword evidence="4 9" id="KW-1003">Cell membrane</keyword>
<dbReference type="GO" id="GO:0005886">
    <property type="term" value="C:plasma membrane"/>
    <property type="evidence" value="ECO:0007669"/>
    <property type="project" value="UniProtKB-SubCell"/>
</dbReference>
<evidence type="ECO:0000313" key="12">
    <source>
        <dbReference type="EMBL" id="API56525.1"/>
    </source>
</evidence>
<dbReference type="Pfam" id="PF26002">
    <property type="entry name" value="Beta-barrel_AprE"/>
    <property type="match status" value="1"/>
</dbReference>
<dbReference type="Gene3D" id="2.40.30.170">
    <property type="match status" value="1"/>
</dbReference>
<evidence type="ECO:0000256" key="9">
    <source>
        <dbReference type="RuleBase" id="RU365093"/>
    </source>
</evidence>
<dbReference type="InterPro" id="IPR010129">
    <property type="entry name" value="T1SS_HlyD"/>
</dbReference>
<comment type="subcellular location">
    <subcellularLocation>
        <location evidence="1 9">Cell inner membrane</location>
        <topology evidence="1 9">Single-pass membrane protein</topology>
    </subcellularLocation>
</comment>
<feature type="domain" description="AprE-like beta-barrel" evidence="11">
    <location>
        <begin position="337"/>
        <end position="425"/>
    </location>
</feature>
<dbReference type="PRINTS" id="PR01490">
    <property type="entry name" value="RTXTOXIND"/>
</dbReference>
<dbReference type="InterPro" id="IPR058982">
    <property type="entry name" value="Beta-barrel_AprE"/>
</dbReference>
<dbReference type="NCBIfam" id="TIGR01843">
    <property type="entry name" value="type_I_hlyD"/>
    <property type="match status" value="1"/>
</dbReference>
<dbReference type="InterPro" id="IPR050739">
    <property type="entry name" value="MFP"/>
</dbReference>
<gene>
    <name evidence="12" type="ORF">BMW22_34210</name>
</gene>
<keyword evidence="5 9" id="KW-0997">Cell inner membrane</keyword>
<dbReference type="Gene3D" id="2.40.50.100">
    <property type="match status" value="1"/>
</dbReference>